<evidence type="ECO:0000313" key="1">
    <source>
        <dbReference type="EMBL" id="KAK7754758.1"/>
    </source>
</evidence>
<dbReference type="AlphaFoldDB" id="A0AAN9YQ24"/>
<dbReference type="EMBL" id="JAKJXP020000018">
    <property type="protein sequence ID" value="KAK7754758.1"/>
    <property type="molecule type" value="Genomic_DNA"/>
</dbReference>
<gene>
    <name evidence="1" type="ORF">SLS62_003318</name>
</gene>
<dbReference type="Proteomes" id="UP001320420">
    <property type="component" value="Unassembled WGS sequence"/>
</dbReference>
<protein>
    <recommendedName>
        <fullName evidence="3">VWFA domain-containing protein</fullName>
    </recommendedName>
</protein>
<organism evidence="1 2">
    <name type="scientific">Diatrype stigma</name>
    <dbReference type="NCBI Taxonomy" id="117547"/>
    <lineage>
        <taxon>Eukaryota</taxon>
        <taxon>Fungi</taxon>
        <taxon>Dikarya</taxon>
        <taxon>Ascomycota</taxon>
        <taxon>Pezizomycotina</taxon>
        <taxon>Sordariomycetes</taxon>
        <taxon>Xylariomycetidae</taxon>
        <taxon>Xylariales</taxon>
        <taxon>Diatrypaceae</taxon>
        <taxon>Diatrype</taxon>
    </lineage>
</organism>
<proteinExistence type="predicted"/>
<reference evidence="1 2" key="1">
    <citation type="submission" date="2024-02" db="EMBL/GenBank/DDBJ databases">
        <title>De novo assembly and annotation of 12 fungi associated with fruit tree decline syndrome in Ontario, Canada.</title>
        <authorList>
            <person name="Sulman M."/>
            <person name="Ellouze W."/>
            <person name="Ilyukhin E."/>
        </authorList>
    </citation>
    <scope>NUCLEOTIDE SEQUENCE [LARGE SCALE GENOMIC DNA]</scope>
    <source>
        <strain evidence="1 2">M11/M66-122</strain>
    </source>
</reference>
<dbReference type="PANTHER" id="PTHR34706">
    <property type="entry name" value="SLR1338 PROTEIN"/>
    <property type="match status" value="1"/>
</dbReference>
<dbReference type="InterPro" id="IPR036465">
    <property type="entry name" value="vWFA_dom_sf"/>
</dbReference>
<sequence length="274" mass="30046">MATYRNDDDTAGVPQTPGAEHTELLSFLQYFETLFIIDDSEHMKRQWSDVSALIQAVAPVCLRYDEDGVDIYFVNHRPLFYFPGMSVRKSGYNHIGKVHHGEEAGSAAVKSGGKDSAQAIFAGVKPGGKCKLGARLQKLLQWYVEQLKADPQRAPLNIIAITAGISADDYTAPLLEAAKELDAMHAPEHQLGVMLFQLGDDEEARAKFEHADDHMWKTAGCRDIVDTVTWRGWPASFSADDMAKAVLGAVSKKMDGAKSALAGTVPPQRRETTI</sequence>
<evidence type="ECO:0000313" key="2">
    <source>
        <dbReference type="Proteomes" id="UP001320420"/>
    </source>
</evidence>
<comment type="caution">
    <text evidence="1">The sequence shown here is derived from an EMBL/GenBank/DDBJ whole genome shotgun (WGS) entry which is preliminary data.</text>
</comment>
<dbReference type="SUPFAM" id="SSF53300">
    <property type="entry name" value="vWA-like"/>
    <property type="match status" value="1"/>
</dbReference>
<keyword evidence="2" id="KW-1185">Reference proteome</keyword>
<accession>A0AAN9YQ24</accession>
<name>A0AAN9YQ24_9PEZI</name>
<dbReference type="PANTHER" id="PTHR34706:SF1">
    <property type="entry name" value="VWFA DOMAIN-CONTAINING PROTEIN"/>
    <property type="match status" value="1"/>
</dbReference>
<evidence type="ECO:0008006" key="3">
    <source>
        <dbReference type="Google" id="ProtNLM"/>
    </source>
</evidence>